<dbReference type="Gene3D" id="2.60.120.10">
    <property type="entry name" value="Jelly Rolls"/>
    <property type="match status" value="1"/>
</dbReference>
<reference evidence="1 2" key="1">
    <citation type="submission" date="2018-05" db="EMBL/GenBank/DDBJ databases">
        <title>Chitinophaga sp. K3CV102501T nov., isolated from isolated from a monsoon evergreen broad-leaved forest soil.</title>
        <authorList>
            <person name="Lv Y."/>
        </authorList>
    </citation>
    <scope>NUCLEOTIDE SEQUENCE [LARGE SCALE GENOMIC DNA]</scope>
    <source>
        <strain evidence="1 2">GDMCC 1.1325</strain>
    </source>
</reference>
<accession>A0A365XPP9</accession>
<gene>
    <name evidence="1" type="ORF">DF182_31870</name>
</gene>
<keyword evidence="2" id="KW-1185">Reference proteome</keyword>
<evidence type="ECO:0000313" key="2">
    <source>
        <dbReference type="Proteomes" id="UP000253410"/>
    </source>
</evidence>
<dbReference type="CDD" id="cd00038">
    <property type="entry name" value="CAP_ED"/>
    <property type="match status" value="1"/>
</dbReference>
<organism evidence="1 2">
    <name type="scientific">Chitinophaga flava</name>
    <dbReference type="NCBI Taxonomy" id="2259036"/>
    <lineage>
        <taxon>Bacteria</taxon>
        <taxon>Pseudomonadati</taxon>
        <taxon>Bacteroidota</taxon>
        <taxon>Chitinophagia</taxon>
        <taxon>Chitinophagales</taxon>
        <taxon>Chitinophagaceae</taxon>
        <taxon>Chitinophaga</taxon>
    </lineage>
</organism>
<name>A0A365XPP9_9BACT</name>
<proteinExistence type="predicted"/>
<dbReference type="InterPro" id="IPR000595">
    <property type="entry name" value="cNMP-bd_dom"/>
</dbReference>
<dbReference type="OrthoDB" id="1933280at2"/>
<dbReference type="Proteomes" id="UP000253410">
    <property type="component" value="Unassembled WGS sequence"/>
</dbReference>
<dbReference type="InterPro" id="IPR018490">
    <property type="entry name" value="cNMP-bd_dom_sf"/>
</dbReference>
<dbReference type="SUPFAM" id="SSF51206">
    <property type="entry name" value="cAMP-binding domain-like"/>
    <property type="match status" value="1"/>
</dbReference>
<dbReference type="AlphaFoldDB" id="A0A365XPP9"/>
<comment type="caution">
    <text evidence="1">The sequence shown here is derived from an EMBL/GenBank/DDBJ whole genome shotgun (WGS) entry which is preliminary data.</text>
</comment>
<dbReference type="EMBL" id="QFFJ01000003">
    <property type="protein sequence ID" value="RBL88120.1"/>
    <property type="molecule type" value="Genomic_DNA"/>
</dbReference>
<dbReference type="InterPro" id="IPR014710">
    <property type="entry name" value="RmlC-like_jellyroll"/>
</dbReference>
<sequence>MEFDQILNNISRYVLLTKEETDEFCSLLTVRRLKQKEYLLREGEICIYENYVNKGCLRTFSLDKAGTETNFYFAIENWWISDIHSRTYRVPSLCNIVAIEDTEVVQIAQTSLEQFLDKVPKLEHFFRILYQHSIAGHQLRLLQLLRLTAEERYLDFREKYPEFDKRIPQKQIASYLGLTPEFFSTVRTKVLRRS</sequence>
<protein>
    <submittedName>
        <fullName evidence="1">Crp/Fnr family transcriptional regulator</fullName>
    </submittedName>
</protein>
<evidence type="ECO:0000313" key="1">
    <source>
        <dbReference type="EMBL" id="RBL88120.1"/>
    </source>
</evidence>
<dbReference type="RefSeq" id="WP_113619947.1">
    <property type="nucleotide sequence ID" value="NZ_QFFJ01000003.1"/>
</dbReference>